<dbReference type="EMBL" id="CP033464">
    <property type="protein sequence ID" value="QDX95772.1"/>
    <property type="molecule type" value="Genomic_DNA"/>
</dbReference>
<keyword evidence="2" id="KW-1185">Reference proteome</keyword>
<dbReference type="AlphaFoldDB" id="A0A502ITC2"/>
<reference evidence="1 2" key="1">
    <citation type="submission" date="2018-11" db="EMBL/GenBank/DDBJ databases">
        <title>Phylogenetic determinants of toxin gene distribution in genomes of Brevibacillus laterosporus.</title>
        <authorList>
            <person name="Glare T.R."/>
            <person name="Durrant A."/>
            <person name="Berry C."/>
            <person name="Palma L."/>
            <person name="Ormskirk M."/>
            <person name="Cox M.O."/>
        </authorList>
    </citation>
    <scope>NUCLEOTIDE SEQUENCE [LARGE SCALE GENOMIC DNA]</scope>
    <source>
        <strain evidence="1 2">1821L</strain>
    </source>
</reference>
<organism evidence="1 2">
    <name type="scientific">Brevibacillus laterosporus</name>
    <name type="common">Bacillus laterosporus</name>
    <dbReference type="NCBI Taxonomy" id="1465"/>
    <lineage>
        <taxon>Bacteria</taxon>
        <taxon>Bacillati</taxon>
        <taxon>Bacillota</taxon>
        <taxon>Bacilli</taxon>
        <taxon>Bacillales</taxon>
        <taxon>Paenibacillaceae</taxon>
        <taxon>Brevibacillus</taxon>
    </lineage>
</organism>
<evidence type="ECO:0000313" key="2">
    <source>
        <dbReference type="Proteomes" id="UP000319432"/>
    </source>
</evidence>
<dbReference type="Proteomes" id="UP000319432">
    <property type="component" value="Chromosome"/>
</dbReference>
<protein>
    <submittedName>
        <fullName evidence="1">DUF4025 domain-containing protein</fullName>
    </submittedName>
</protein>
<sequence length="63" mass="7106">MNEKTTSNQFVTKSYDINDYQSNDTQSKGLAVTHEQVSDSYAMGTVDGANIREEDNEDIIRTE</sequence>
<dbReference type="OrthoDB" id="2476089at2"/>
<accession>A0A502ITC2</accession>
<name>A0A502ITC2_BRELA</name>
<dbReference type="InterPro" id="IPR025100">
    <property type="entry name" value="DUF4025"/>
</dbReference>
<evidence type="ECO:0000313" key="1">
    <source>
        <dbReference type="EMBL" id="QDX95772.1"/>
    </source>
</evidence>
<gene>
    <name evidence="1" type="ORF">EEL30_14110</name>
</gene>
<proteinExistence type="predicted"/>
<dbReference type="Pfam" id="PF13217">
    <property type="entry name" value="DUF4025"/>
    <property type="match status" value="1"/>
</dbReference>